<gene>
    <name evidence="2" type="ORF">SORBI_3002G418800</name>
</gene>
<reference evidence="3" key="2">
    <citation type="journal article" date="2018" name="Plant J.">
        <title>The Sorghum bicolor reference genome: improved assembly, gene annotations, a transcriptome atlas, and signatures of genome organization.</title>
        <authorList>
            <person name="McCormick R.F."/>
            <person name="Truong S.K."/>
            <person name="Sreedasyam A."/>
            <person name="Jenkins J."/>
            <person name="Shu S."/>
            <person name="Sims D."/>
            <person name="Kennedy M."/>
            <person name="Amirebrahimi M."/>
            <person name="Weers B.D."/>
            <person name="McKinley B."/>
            <person name="Mattison A."/>
            <person name="Morishige D.T."/>
            <person name="Grimwood J."/>
            <person name="Schmutz J."/>
            <person name="Mullet J.E."/>
        </authorList>
    </citation>
    <scope>NUCLEOTIDE SEQUENCE [LARGE SCALE GENOMIC DNA]</scope>
    <source>
        <strain evidence="3">cv. BTx623</strain>
    </source>
</reference>
<keyword evidence="3" id="KW-1185">Reference proteome</keyword>
<feature type="compositionally biased region" description="Pro residues" evidence="1">
    <location>
        <begin position="1"/>
        <end position="10"/>
    </location>
</feature>
<feature type="region of interest" description="Disordered" evidence="1">
    <location>
        <begin position="1"/>
        <end position="21"/>
    </location>
</feature>
<name>A0A1B6QGC6_SORBI</name>
<evidence type="ECO:0000313" key="3">
    <source>
        <dbReference type="Proteomes" id="UP000000768"/>
    </source>
</evidence>
<sequence length="89" mass="9755">MRARLPPPGSRPRARLPRPGPEHSLMLACRMGCALASRIATEHRDKNWMGGVEMEGVVAWRRKLSGSGARYISPSPMPRNCLVVGPTHA</sequence>
<dbReference type="EMBL" id="CM000761">
    <property type="protein sequence ID" value="KXG36950.1"/>
    <property type="molecule type" value="Genomic_DNA"/>
</dbReference>
<evidence type="ECO:0000313" key="2">
    <source>
        <dbReference type="EMBL" id="KXG36950.1"/>
    </source>
</evidence>
<dbReference type="AlphaFoldDB" id="A0A1B6QGC6"/>
<dbReference type="InParanoid" id="A0A1B6QGC6"/>
<accession>A0A1B6QGC6</accession>
<proteinExistence type="predicted"/>
<protein>
    <submittedName>
        <fullName evidence="2">Uncharacterized protein</fullName>
    </submittedName>
</protein>
<organism evidence="2 3">
    <name type="scientific">Sorghum bicolor</name>
    <name type="common">Sorghum</name>
    <name type="synonym">Sorghum vulgare</name>
    <dbReference type="NCBI Taxonomy" id="4558"/>
    <lineage>
        <taxon>Eukaryota</taxon>
        <taxon>Viridiplantae</taxon>
        <taxon>Streptophyta</taxon>
        <taxon>Embryophyta</taxon>
        <taxon>Tracheophyta</taxon>
        <taxon>Spermatophyta</taxon>
        <taxon>Magnoliopsida</taxon>
        <taxon>Liliopsida</taxon>
        <taxon>Poales</taxon>
        <taxon>Poaceae</taxon>
        <taxon>PACMAD clade</taxon>
        <taxon>Panicoideae</taxon>
        <taxon>Andropogonodae</taxon>
        <taxon>Andropogoneae</taxon>
        <taxon>Sorghinae</taxon>
        <taxon>Sorghum</taxon>
    </lineage>
</organism>
<dbReference type="Proteomes" id="UP000000768">
    <property type="component" value="Chromosome 2"/>
</dbReference>
<evidence type="ECO:0000256" key="1">
    <source>
        <dbReference type="SAM" id="MobiDB-lite"/>
    </source>
</evidence>
<dbReference type="Gramene" id="KXG36950">
    <property type="protein sequence ID" value="KXG36950"/>
    <property type="gene ID" value="SORBI_3002G418800"/>
</dbReference>
<reference evidence="2 3" key="1">
    <citation type="journal article" date="2009" name="Nature">
        <title>The Sorghum bicolor genome and the diversification of grasses.</title>
        <authorList>
            <person name="Paterson A.H."/>
            <person name="Bowers J.E."/>
            <person name="Bruggmann R."/>
            <person name="Dubchak I."/>
            <person name="Grimwood J."/>
            <person name="Gundlach H."/>
            <person name="Haberer G."/>
            <person name="Hellsten U."/>
            <person name="Mitros T."/>
            <person name="Poliakov A."/>
            <person name="Schmutz J."/>
            <person name="Spannagl M."/>
            <person name="Tang H."/>
            <person name="Wang X."/>
            <person name="Wicker T."/>
            <person name="Bharti A.K."/>
            <person name="Chapman J."/>
            <person name="Feltus F.A."/>
            <person name="Gowik U."/>
            <person name="Grigoriev I.V."/>
            <person name="Lyons E."/>
            <person name="Maher C.A."/>
            <person name="Martis M."/>
            <person name="Narechania A."/>
            <person name="Otillar R.P."/>
            <person name="Penning B.W."/>
            <person name="Salamov A.A."/>
            <person name="Wang Y."/>
            <person name="Zhang L."/>
            <person name="Carpita N.C."/>
            <person name="Freeling M."/>
            <person name="Gingle A.R."/>
            <person name="Hash C.T."/>
            <person name="Keller B."/>
            <person name="Klein P."/>
            <person name="Kresovich S."/>
            <person name="McCann M.C."/>
            <person name="Ming R."/>
            <person name="Peterson D.G."/>
            <person name="Mehboob-ur-Rahman"/>
            <person name="Ware D."/>
            <person name="Westhoff P."/>
            <person name="Mayer K.F."/>
            <person name="Messing J."/>
            <person name="Rokhsar D.S."/>
        </authorList>
    </citation>
    <scope>NUCLEOTIDE SEQUENCE [LARGE SCALE GENOMIC DNA]</scope>
    <source>
        <strain evidence="3">cv. BTx623</strain>
    </source>
</reference>